<dbReference type="RefSeq" id="WP_105680918.1">
    <property type="nucleotide sequence ID" value="NZ_JBBGZD010000001.1"/>
</dbReference>
<keyword evidence="3" id="KW-1185">Reference proteome</keyword>
<dbReference type="EMBL" id="PCPP01000001">
    <property type="protein sequence ID" value="PRB86187.1"/>
    <property type="molecule type" value="Genomic_DNA"/>
</dbReference>
<comment type="caution">
    <text evidence="1">The sequence shown here is derived from an EMBL/GenBank/DDBJ whole genome shotgun (WGS) entry which is preliminary data.</text>
</comment>
<organism evidence="1 4">
    <name type="scientific">Chryseobacterium culicis</name>
    <dbReference type="NCBI Taxonomy" id="680127"/>
    <lineage>
        <taxon>Bacteria</taxon>
        <taxon>Pseudomonadati</taxon>
        <taxon>Bacteroidota</taxon>
        <taxon>Flavobacteriia</taxon>
        <taxon>Flavobacteriales</taxon>
        <taxon>Weeksellaceae</taxon>
        <taxon>Chryseobacterium group</taxon>
        <taxon>Chryseobacterium</taxon>
    </lineage>
</organism>
<dbReference type="AlphaFoldDB" id="A0A2S9D086"/>
<gene>
    <name evidence="1" type="ORF">CQ022_08040</name>
    <name evidence="2" type="ORF">CQ033_01710</name>
</gene>
<sequence>MRKSFITADHGGKLVLKSVKLTQPLVKPEIKEAVIPSVEPEDKSKKKTIINQIIEKIKINKR</sequence>
<proteinExistence type="predicted"/>
<dbReference type="OrthoDB" id="1266102at2"/>
<reference evidence="3 4" key="1">
    <citation type="submission" date="2017-09" db="EMBL/GenBank/DDBJ databases">
        <title>Genomic, metabolic, and phenotypic characteristics of bacterial isolates from the natural microbiome of the model nematode Caenorhabditis elegans.</title>
        <authorList>
            <person name="Zimmermann J."/>
            <person name="Obeng N."/>
            <person name="Yang W."/>
            <person name="Obeng O."/>
            <person name="Kissoyan K."/>
            <person name="Pees B."/>
            <person name="Dirksen P."/>
            <person name="Hoppner M."/>
            <person name="Franke A."/>
            <person name="Rosenstiel P."/>
            <person name="Leippe M."/>
            <person name="Dierking K."/>
            <person name="Kaleta C."/>
            <person name="Schulenburg H."/>
        </authorList>
    </citation>
    <scope>NUCLEOTIDE SEQUENCE [LARGE SCALE GENOMIC DNA]</scope>
    <source>
        <strain evidence="1 4">MYb25</strain>
        <strain evidence="2 3">MYb44</strain>
    </source>
</reference>
<evidence type="ECO:0000313" key="4">
    <source>
        <dbReference type="Proteomes" id="UP000238534"/>
    </source>
</evidence>
<dbReference type="Proteomes" id="UP000238534">
    <property type="component" value="Unassembled WGS sequence"/>
</dbReference>
<protein>
    <submittedName>
        <fullName evidence="1">Uncharacterized protein</fullName>
    </submittedName>
</protein>
<evidence type="ECO:0000313" key="2">
    <source>
        <dbReference type="EMBL" id="PRB91940.1"/>
    </source>
</evidence>
<evidence type="ECO:0000313" key="1">
    <source>
        <dbReference type="EMBL" id="PRB86187.1"/>
    </source>
</evidence>
<name>A0A2S9D086_CHRCI</name>
<evidence type="ECO:0000313" key="3">
    <source>
        <dbReference type="Proteomes" id="UP000238325"/>
    </source>
</evidence>
<accession>A0A2S9D086</accession>
<dbReference type="EMBL" id="PCPH01000001">
    <property type="protein sequence ID" value="PRB91940.1"/>
    <property type="molecule type" value="Genomic_DNA"/>
</dbReference>
<dbReference type="Proteomes" id="UP000238325">
    <property type="component" value="Unassembled WGS sequence"/>
</dbReference>